<dbReference type="InterPro" id="IPR006665">
    <property type="entry name" value="OmpA-like"/>
</dbReference>
<dbReference type="CDD" id="cd07185">
    <property type="entry name" value="OmpA_C-like"/>
    <property type="match status" value="1"/>
</dbReference>
<dbReference type="Proteomes" id="UP000886101">
    <property type="component" value="Unassembled WGS sequence"/>
</dbReference>
<keyword evidence="7" id="KW-0131">Cell cycle</keyword>
<evidence type="ECO:0000256" key="8">
    <source>
        <dbReference type="HAMAP-Rule" id="MF_02204"/>
    </source>
</evidence>
<keyword evidence="6 8" id="KW-0449">Lipoprotein</keyword>
<name>A0A7V5NZT3_9BACT</name>
<feature type="region of interest" description="Disordered" evidence="9">
    <location>
        <begin position="23"/>
        <end position="58"/>
    </location>
</feature>
<reference evidence="12" key="1">
    <citation type="journal article" date="2020" name="mSystems">
        <title>Genome- and Community-Level Interaction Insights into Carbon Utilization and Element Cycling Functions of Hydrothermarchaeota in Hydrothermal Sediment.</title>
        <authorList>
            <person name="Zhou Z."/>
            <person name="Liu Y."/>
            <person name="Xu W."/>
            <person name="Pan J."/>
            <person name="Luo Z.H."/>
            <person name="Li M."/>
        </authorList>
    </citation>
    <scope>NUCLEOTIDE SEQUENCE [LARGE SCALE GENOMIC DNA]</scope>
    <source>
        <strain evidence="12">HyVt-533</strain>
    </source>
</reference>
<evidence type="ECO:0000256" key="3">
    <source>
        <dbReference type="ARBA" id="ARBA00023136"/>
    </source>
</evidence>
<feature type="signal peptide" evidence="10">
    <location>
        <begin position="1"/>
        <end position="20"/>
    </location>
</feature>
<evidence type="ECO:0000256" key="2">
    <source>
        <dbReference type="ARBA" id="ARBA00022729"/>
    </source>
</evidence>
<dbReference type="InterPro" id="IPR006664">
    <property type="entry name" value="OMP_bac"/>
</dbReference>
<dbReference type="InterPro" id="IPR050330">
    <property type="entry name" value="Bact_OuterMem_StrucFunc"/>
</dbReference>
<dbReference type="SUPFAM" id="SSF103088">
    <property type="entry name" value="OmpA-like"/>
    <property type="match status" value="1"/>
</dbReference>
<dbReference type="Gene3D" id="3.30.1330.60">
    <property type="entry name" value="OmpA-like domain"/>
    <property type="match status" value="1"/>
</dbReference>
<feature type="chain" id="PRO_5031478279" description="Peptidoglycan-associated lipoprotein" evidence="10">
    <location>
        <begin position="21"/>
        <end position="195"/>
    </location>
</feature>
<protein>
    <recommendedName>
        <fullName evidence="8">Peptidoglycan-associated lipoprotein</fullName>
        <shortName evidence="8">PAL</shortName>
    </recommendedName>
</protein>
<dbReference type="NCBIfam" id="TIGR02802">
    <property type="entry name" value="Pal_lipo"/>
    <property type="match status" value="1"/>
</dbReference>
<comment type="similarity">
    <text evidence="8">Belongs to the Pal lipoprotein family.</text>
</comment>
<evidence type="ECO:0000256" key="10">
    <source>
        <dbReference type="SAM" id="SignalP"/>
    </source>
</evidence>
<evidence type="ECO:0000259" key="11">
    <source>
        <dbReference type="PROSITE" id="PS51123"/>
    </source>
</evidence>
<keyword evidence="1" id="KW-0132">Cell division</keyword>
<dbReference type="PROSITE" id="PS51257">
    <property type="entry name" value="PROKAR_LIPOPROTEIN"/>
    <property type="match status" value="1"/>
</dbReference>
<evidence type="ECO:0000256" key="9">
    <source>
        <dbReference type="SAM" id="MobiDB-lite"/>
    </source>
</evidence>
<comment type="subcellular location">
    <subcellularLocation>
        <location evidence="8">Cell outer membrane</location>
        <topology evidence="8">Lipid-anchor</topology>
    </subcellularLocation>
</comment>
<feature type="compositionally biased region" description="Low complexity" evidence="9">
    <location>
        <begin position="33"/>
        <end position="42"/>
    </location>
</feature>
<keyword evidence="5 8" id="KW-0998">Cell outer membrane</keyword>
<dbReference type="GO" id="GO:0051301">
    <property type="term" value="P:cell division"/>
    <property type="evidence" value="ECO:0007669"/>
    <property type="project" value="UniProtKB-KW"/>
</dbReference>
<evidence type="ECO:0000256" key="4">
    <source>
        <dbReference type="ARBA" id="ARBA00023139"/>
    </source>
</evidence>
<comment type="caution">
    <text evidence="12">The sequence shown here is derived from an EMBL/GenBank/DDBJ whole genome shotgun (WGS) entry which is preliminary data.</text>
</comment>
<dbReference type="PANTHER" id="PTHR30329">
    <property type="entry name" value="STATOR ELEMENT OF FLAGELLAR MOTOR COMPLEX"/>
    <property type="match status" value="1"/>
</dbReference>
<evidence type="ECO:0000256" key="5">
    <source>
        <dbReference type="ARBA" id="ARBA00023237"/>
    </source>
</evidence>
<dbReference type="HAMAP" id="MF_02204">
    <property type="entry name" value="Pal"/>
    <property type="match status" value="1"/>
</dbReference>
<evidence type="ECO:0000256" key="6">
    <source>
        <dbReference type="ARBA" id="ARBA00023288"/>
    </source>
</evidence>
<evidence type="ECO:0000256" key="7">
    <source>
        <dbReference type="ARBA" id="ARBA00023306"/>
    </source>
</evidence>
<dbReference type="PROSITE" id="PS51123">
    <property type="entry name" value="OMPA_2"/>
    <property type="match status" value="1"/>
</dbReference>
<dbReference type="InterPro" id="IPR014169">
    <property type="entry name" value="Pal_lipo_C"/>
</dbReference>
<evidence type="ECO:0000256" key="1">
    <source>
        <dbReference type="ARBA" id="ARBA00022618"/>
    </source>
</evidence>
<dbReference type="InterPro" id="IPR036737">
    <property type="entry name" value="OmpA-like_sf"/>
</dbReference>
<dbReference type="InterPro" id="IPR039001">
    <property type="entry name" value="Pal"/>
</dbReference>
<dbReference type="GO" id="GO:0009279">
    <property type="term" value="C:cell outer membrane"/>
    <property type="evidence" value="ECO:0007669"/>
    <property type="project" value="UniProtKB-SubCell"/>
</dbReference>
<keyword evidence="3 8" id="KW-0472">Membrane</keyword>
<dbReference type="EMBL" id="DROK01000152">
    <property type="protein sequence ID" value="HHI97233.1"/>
    <property type="molecule type" value="Genomic_DNA"/>
</dbReference>
<proteinExistence type="inferred from homology"/>
<keyword evidence="2 8" id="KW-0732">Signal</keyword>
<dbReference type="Pfam" id="PF00691">
    <property type="entry name" value="OmpA"/>
    <property type="match status" value="1"/>
</dbReference>
<accession>A0A7V5NZT3</accession>
<organism evidence="12">
    <name type="scientific">Thermodesulfatator atlanticus</name>
    <dbReference type="NCBI Taxonomy" id="501497"/>
    <lineage>
        <taxon>Bacteria</taxon>
        <taxon>Pseudomonadati</taxon>
        <taxon>Thermodesulfobacteriota</taxon>
        <taxon>Thermodesulfobacteria</taxon>
        <taxon>Thermodesulfobacteriales</taxon>
        <taxon>Thermodesulfatatoraceae</taxon>
        <taxon>Thermodesulfatator</taxon>
    </lineage>
</organism>
<dbReference type="PRINTS" id="PR01021">
    <property type="entry name" value="OMPADOMAIN"/>
</dbReference>
<sequence>MKKIWYLVLSLLLLASCAKKEIPTGAPPPEVAQPPAGQEAPSAPAPPEEAKTLPEPSFAEEALTPRSEAWVEEHRSELLIYGRSTPPLKAIFFDFDSYQIRDDMKERLREAADYLFAHPEVRLELQGNCDERGSSEYNLALGEKRALAVKRYLVNLGVSPERLETVSFGEERPLDPGHNEEAWALNRRVDLVIIK</sequence>
<keyword evidence="4 8" id="KW-0564">Palmitate</keyword>
<evidence type="ECO:0000313" key="12">
    <source>
        <dbReference type="EMBL" id="HHI97233.1"/>
    </source>
</evidence>
<dbReference type="AlphaFoldDB" id="A0A7V5NZT3"/>
<feature type="domain" description="OmpA-like" evidence="11">
    <location>
        <begin position="81"/>
        <end position="195"/>
    </location>
</feature>
<dbReference type="PANTHER" id="PTHR30329:SF21">
    <property type="entry name" value="LIPOPROTEIN YIAD-RELATED"/>
    <property type="match status" value="1"/>
</dbReference>
<gene>
    <name evidence="8 12" type="primary">pal</name>
    <name evidence="12" type="ORF">ENJ96_05210</name>
</gene>